<sequence length="61" mass="7157">MPAPYSDDLRRYRFAAVKRGERKTDVSKIFHISRNTLELWLKREQETGECRAITLSARMSA</sequence>
<reference evidence="2 3" key="1">
    <citation type="journal article" date="2019" name="Front. Microbiol.">
        <title>Genomic Features for Desiccation Tolerance and Sugar Biosynthesis in the Extremophile Gloeocapsopsis sp. UTEX B3054.</title>
        <authorList>
            <person name="Urrejola C."/>
            <person name="Alcorta J."/>
            <person name="Salas L."/>
            <person name="Vasquez M."/>
            <person name="Polz M.F."/>
            <person name="Vicuna R."/>
            <person name="Diez B."/>
        </authorList>
    </citation>
    <scope>NUCLEOTIDE SEQUENCE [LARGE SCALE GENOMIC DNA]</scope>
    <source>
        <strain evidence="2 3">1H9</strain>
    </source>
</reference>
<dbReference type="AlphaFoldDB" id="A0A6N8G267"/>
<protein>
    <recommendedName>
        <fullName evidence="1">Transposase Synechocystis PCC 6803 domain-containing protein</fullName>
    </recommendedName>
</protein>
<comment type="caution">
    <text evidence="2">The sequence shown here is derived from an EMBL/GenBank/DDBJ whole genome shotgun (WGS) entry which is preliminary data.</text>
</comment>
<dbReference type="Proteomes" id="UP000441797">
    <property type="component" value="Unassembled WGS sequence"/>
</dbReference>
<keyword evidence="3" id="KW-1185">Reference proteome</keyword>
<evidence type="ECO:0000313" key="3">
    <source>
        <dbReference type="Proteomes" id="UP000441797"/>
    </source>
</evidence>
<dbReference type="EMBL" id="NAPY01000059">
    <property type="protein sequence ID" value="MUL39064.1"/>
    <property type="molecule type" value="Genomic_DNA"/>
</dbReference>
<gene>
    <name evidence="2" type="ORF">BWI75_22865</name>
</gene>
<feature type="domain" description="Transposase Synechocystis PCC 6803" evidence="1">
    <location>
        <begin position="5"/>
        <end position="46"/>
    </location>
</feature>
<name>A0A6N8G267_9CHRO</name>
<proteinExistence type="predicted"/>
<evidence type="ECO:0000259" key="1">
    <source>
        <dbReference type="Pfam" id="PF01710"/>
    </source>
</evidence>
<evidence type="ECO:0000313" key="2">
    <source>
        <dbReference type="EMBL" id="MUL39064.1"/>
    </source>
</evidence>
<dbReference type="InterPro" id="IPR002622">
    <property type="entry name" value="Transposase_14"/>
</dbReference>
<dbReference type="SUPFAM" id="SSF46689">
    <property type="entry name" value="Homeodomain-like"/>
    <property type="match status" value="1"/>
</dbReference>
<dbReference type="Pfam" id="PF01710">
    <property type="entry name" value="HTH_Tnp_IS630"/>
    <property type="match status" value="1"/>
</dbReference>
<dbReference type="InterPro" id="IPR009057">
    <property type="entry name" value="Homeodomain-like_sf"/>
</dbReference>
<accession>A0A6N8G267</accession>
<dbReference type="OrthoDB" id="565387at2"/>
<organism evidence="2 3">
    <name type="scientific">Gloeocapsopsis dulcis AAB1 = 1H9</name>
    <dbReference type="NCBI Taxonomy" id="1433147"/>
    <lineage>
        <taxon>Bacteria</taxon>
        <taxon>Bacillati</taxon>
        <taxon>Cyanobacteriota</taxon>
        <taxon>Cyanophyceae</taxon>
        <taxon>Oscillatoriophycideae</taxon>
        <taxon>Chroococcales</taxon>
        <taxon>Chroococcaceae</taxon>
        <taxon>Gloeocapsopsis</taxon>
        <taxon>Gloeocapsopsis dulcis</taxon>
    </lineage>
</organism>